<sequence length="73" mass="8026">MDAVELMDRLAERGCSVVLKADGERPPGRRWMVLASGGTLGEDGSFRTDRPTPEECLNALLEHLEGRNLSPFV</sequence>
<accession>A0A9W6Q508</accession>
<name>A0A9W6Q508_9ACTN</name>
<gene>
    <name evidence="1" type="ORF">Kpho02_22730</name>
</gene>
<dbReference type="EMBL" id="BSSA01000006">
    <property type="protein sequence ID" value="GLW69974.1"/>
    <property type="molecule type" value="Genomic_DNA"/>
</dbReference>
<dbReference type="Proteomes" id="UP001165041">
    <property type="component" value="Unassembled WGS sequence"/>
</dbReference>
<comment type="caution">
    <text evidence="1">The sequence shown here is derived from an EMBL/GenBank/DDBJ whole genome shotgun (WGS) entry which is preliminary data.</text>
</comment>
<dbReference type="RefSeq" id="WP_285735831.1">
    <property type="nucleotide sequence ID" value="NZ_BSSA01000006.1"/>
</dbReference>
<dbReference type="AlphaFoldDB" id="A0A9W6Q508"/>
<proteinExistence type="predicted"/>
<evidence type="ECO:0000313" key="1">
    <source>
        <dbReference type="EMBL" id="GLW69974.1"/>
    </source>
</evidence>
<protein>
    <submittedName>
        <fullName evidence="1">Uncharacterized protein</fullName>
    </submittedName>
</protein>
<reference evidence="1" key="1">
    <citation type="submission" date="2023-02" db="EMBL/GenBank/DDBJ databases">
        <title>Kitasatospora phosalacinea NBRC 14627.</title>
        <authorList>
            <person name="Ichikawa N."/>
            <person name="Sato H."/>
            <person name="Tonouchi N."/>
        </authorList>
    </citation>
    <scope>NUCLEOTIDE SEQUENCE</scope>
    <source>
        <strain evidence="1">NBRC 14627</strain>
    </source>
</reference>
<organism evidence="1 2">
    <name type="scientific">Kitasatospora phosalacinea</name>
    <dbReference type="NCBI Taxonomy" id="2065"/>
    <lineage>
        <taxon>Bacteria</taxon>
        <taxon>Bacillati</taxon>
        <taxon>Actinomycetota</taxon>
        <taxon>Actinomycetes</taxon>
        <taxon>Kitasatosporales</taxon>
        <taxon>Streptomycetaceae</taxon>
        <taxon>Kitasatospora</taxon>
    </lineage>
</organism>
<evidence type="ECO:0000313" key="2">
    <source>
        <dbReference type="Proteomes" id="UP001165041"/>
    </source>
</evidence>